<dbReference type="SUPFAM" id="SSF55073">
    <property type="entry name" value="Nucleotide cyclase"/>
    <property type="match status" value="1"/>
</dbReference>
<evidence type="ECO:0000259" key="3">
    <source>
        <dbReference type="PROSITE" id="PS50887"/>
    </source>
</evidence>
<feature type="domain" description="GGDEF" evidence="3">
    <location>
        <begin position="127"/>
        <end position="258"/>
    </location>
</feature>
<evidence type="ECO:0000256" key="2">
    <source>
        <dbReference type="SAM" id="Phobius"/>
    </source>
</evidence>
<dbReference type="InterPro" id="IPR029016">
    <property type="entry name" value="GAF-like_dom_sf"/>
</dbReference>
<keyword evidence="5" id="KW-0548">Nucleotidyltransferase</keyword>
<accession>A0ABU4HMV8</accession>
<dbReference type="RefSeq" id="WP_318596925.1">
    <property type="nucleotide sequence ID" value="NZ_JAWSTH010000020.1"/>
</dbReference>
<keyword evidence="2" id="KW-0812">Transmembrane</keyword>
<feature type="transmembrane region" description="Helical" evidence="2">
    <location>
        <begin position="53"/>
        <end position="79"/>
    </location>
</feature>
<feature type="domain" description="HD-GYP" evidence="4">
    <location>
        <begin position="448"/>
        <end position="643"/>
    </location>
</feature>
<dbReference type="SMART" id="SM00267">
    <property type="entry name" value="GGDEF"/>
    <property type="match status" value="1"/>
</dbReference>
<evidence type="ECO:0000256" key="1">
    <source>
        <dbReference type="SAM" id="MobiDB-lite"/>
    </source>
</evidence>
<dbReference type="Proteomes" id="UP001284601">
    <property type="component" value="Unassembled WGS sequence"/>
</dbReference>
<dbReference type="InterPro" id="IPR000160">
    <property type="entry name" value="GGDEF_dom"/>
</dbReference>
<dbReference type="SUPFAM" id="SSF55781">
    <property type="entry name" value="GAF domain-like"/>
    <property type="match status" value="1"/>
</dbReference>
<reference evidence="6" key="1">
    <citation type="submission" date="2023-07" db="EMBL/GenBank/DDBJ databases">
        <title>Conexibacter stalactiti sp. nov., isolated from stalactites in a lava cave and emended description of the genus Conexibacter.</title>
        <authorList>
            <person name="Lee S.D."/>
        </authorList>
    </citation>
    <scope>NUCLEOTIDE SEQUENCE [LARGE SCALE GENOMIC DNA]</scope>
    <source>
        <strain evidence="6">KCTC 39840</strain>
    </source>
</reference>
<dbReference type="InterPro" id="IPR037522">
    <property type="entry name" value="HD_GYP_dom"/>
</dbReference>
<organism evidence="5 6">
    <name type="scientific">Conexibacter stalactiti</name>
    <dbReference type="NCBI Taxonomy" id="1940611"/>
    <lineage>
        <taxon>Bacteria</taxon>
        <taxon>Bacillati</taxon>
        <taxon>Actinomycetota</taxon>
        <taxon>Thermoleophilia</taxon>
        <taxon>Solirubrobacterales</taxon>
        <taxon>Conexibacteraceae</taxon>
        <taxon>Conexibacter</taxon>
    </lineage>
</organism>
<keyword evidence="5" id="KW-0808">Transferase</keyword>
<evidence type="ECO:0000313" key="5">
    <source>
        <dbReference type="EMBL" id="MDW5594633.1"/>
    </source>
</evidence>
<dbReference type="Pfam" id="PF00990">
    <property type="entry name" value="GGDEF"/>
    <property type="match status" value="1"/>
</dbReference>
<dbReference type="Gene3D" id="3.30.70.270">
    <property type="match status" value="1"/>
</dbReference>
<dbReference type="Gene3D" id="3.30.450.40">
    <property type="match status" value="1"/>
</dbReference>
<dbReference type="Pfam" id="PF13487">
    <property type="entry name" value="HD_5"/>
    <property type="match status" value="1"/>
</dbReference>
<dbReference type="InterPro" id="IPR029787">
    <property type="entry name" value="Nucleotide_cyclase"/>
</dbReference>
<protein>
    <submittedName>
        <fullName evidence="5">Diguanylate cyclase</fullName>
        <ecNumber evidence="5">2.7.7.65</ecNumber>
    </submittedName>
</protein>
<dbReference type="NCBIfam" id="TIGR00254">
    <property type="entry name" value="GGDEF"/>
    <property type="match status" value="1"/>
</dbReference>
<dbReference type="PANTHER" id="PTHR43155">
    <property type="entry name" value="CYCLIC DI-GMP PHOSPHODIESTERASE PA4108-RELATED"/>
    <property type="match status" value="1"/>
</dbReference>
<feature type="region of interest" description="Disordered" evidence="1">
    <location>
        <begin position="246"/>
        <end position="271"/>
    </location>
</feature>
<keyword evidence="6" id="KW-1185">Reference proteome</keyword>
<evidence type="ECO:0000259" key="4">
    <source>
        <dbReference type="PROSITE" id="PS51832"/>
    </source>
</evidence>
<dbReference type="EMBL" id="JAWSTH010000020">
    <property type="protein sequence ID" value="MDW5594633.1"/>
    <property type="molecule type" value="Genomic_DNA"/>
</dbReference>
<evidence type="ECO:0000313" key="6">
    <source>
        <dbReference type="Proteomes" id="UP001284601"/>
    </source>
</evidence>
<reference evidence="5 6" key="2">
    <citation type="submission" date="2023-10" db="EMBL/GenBank/DDBJ databases">
        <authorList>
            <person name="Han X.F."/>
        </authorList>
    </citation>
    <scope>NUCLEOTIDE SEQUENCE [LARGE SCALE GENOMIC DNA]</scope>
    <source>
        <strain evidence="5 6">KCTC 39840</strain>
    </source>
</reference>
<proteinExistence type="predicted"/>
<dbReference type="CDD" id="cd01949">
    <property type="entry name" value="GGDEF"/>
    <property type="match status" value="1"/>
</dbReference>
<sequence length="651" mass="68945">MTGAAVSVSVSEDGPSSVSGRLRGTLVRVAGVVGVCAIAALVAIALLDVSTVLRSLVAAVAGTAGVAAAIVLTRALAGLRTEHDRLARREADALRMADLDELTGLGNYRMFTRQLAAEVARSRRYEETFSLVLLDLDGFKAINDELGHLAGDDALRHVAAALRETLREEDVCCRQGGDEFAVIAVRAGAEEAADLSERLTRAIEHIPFGVNGERRLGACAGWATFGEPARSADELILRADAALRDRKRSTNRPAAARPRHASGARRQAGRLGRGETARLALLSGLARALAGARDERTLAETTVAFMTGAFDTIGSAALATWPHAGVSSVALVRPRLVVLGSGGEEAAAGGALATRSSVRRALAAAGPAVVEDDRGGCWIDGTPVRSELAVAVPDGTATWGCLLIACDRPRAYGIVERALAEAIAQQLGRALSCRRLLDKLSVSGFGELYRIAADAGAEAAGGIQLEEHAEDAEQWRLADLAWQVGRAFDLDEIERRALYLAALFHNVGTVGVPAALLAHPGELHEEERAILREHPLIGERMLRALPLLRDAAPIVRHEHERWDGGGYPDGLAGEQIPLAARILLACDVFVSMTSPRPWRPARPAAAARAELRRVSGAQLDGRVVDTLLELLDEQVADLDDDDERSVQPAGV</sequence>
<dbReference type="Gene3D" id="1.10.3210.10">
    <property type="entry name" value="Hypothetical protein af1432"/>
    <property type="match status" value="1"/>
</dbReference>
<dbReference type="InterPro" id="IPR003607">
    <property type="entry name" value="HD/PDEase_dom"/>
</dbReference>
<dbReference type="InterPro" id="IPR043128">
    <property type="entry name" value="Rev_trsase/Diguanyl_cyclase"/>
</dbReference>
<keyword evidence="2" id="KW-1133">Transmembrane helix</keyword>
<dbReference type="EC" id="2.7.7.65" evidence="5"/>
<comment type="caution">
    <text evidence="5">The sequence shown here is derived from an EMBL/GenBank/DDBJ whole genome shotgun (WGS) entry which is preliminary data.</text>
</comment>
<dbReference type="PROSITE" id="PS51832">
    <property type="entry name" value="HD_GYP"/>
    <property type="match status" value="1"/>
</dbReference>
<dbReference type="PANTHER" id="PTHR43155:SF2">
    <property type="entry name" value="CYCLIC DI-GMP PHOSPHODIESTERASE PA4108"/>
    <property type="match status" value="1"/>
</dbReference>
<dbReference type="CDD" id="cd00077">
    <property type="entry name" value="HDc"/>
    <property type="match status" value="1"/>
</dbReference>
<dbReference type="PROSITE" id="PS50887">
    <property type="entry name" value="GGDEF"/>
    <property type="match status" value="1"/>
</dbReference>
<keyword evidence="2" id="KW-0472">Membrane</keyword>
<dbReference type="GO" id="GO:0052621">
    <property type="term" value="F:diguanylate cyclase activity"/>
    <property type="evidence" value="ECO:0007669"/>
    <property type="project" value="UniProtKB-EC"/>
</dbReference>
<dbReference type="SUPFAM" id="SSF109604">
    <property type="entry name" value="HD-domain/PDEase-like"/>
    <property type="match status" value="1"/>
</dbReference>
<gene>
    <name evidence="5" type="ORF">R7226_09815</name>
</gene>
<feature type="transmembrane region" description="Helical" evidence="2">
    <location>
        <begin position="26"/>
        <end position="47"/>
    </location>
</feature>
<name>A0ABU4HMV8_9ACTN</name>